<dbReference type="InterPro" id="IPR013320">
    <property type="entry name" value="ConA-like_dom_sf"/>
</dbReference>
<comment type="similarity">
    <text evidence="1">Belongs to the Cyclase 1 superfamily.</text>
</comment>
<dbReference type="SUPFAM" id="SSF75005">
    <property type="entry name" value="Arabinanase/levansucrase/invertase"/>
    <property type="match status" value="1"/>
</dbReference>
<dbReference type="EMBL" id="PVQB02000025">
    <property type="protein sequence ID" value="KAF4345536.1"/>
    <property type="molecule type" value="Genomic_DNA"/>
</dbReference>
<keyword evidence="9" id="KW-1185">Reference proteome</keyword>
<sequence length="803" mass="88640">MGSIETRSRPRFRQLPLRIGNPKHSAWGLWGANDELGTLNLLTPAIVKDAAKEIVTGTQIVLNLSVDAFSQPMNPVRKPCSHRIIAKGHANDDELDMNTQGSSHWDGLRHYPYQDSLLYYNGVTQDEISGSNFNTKIGIQNLSKRGIVGRGVLLDWATYADNMRINTKSPFDYFEIPLSQLKAVAEQQGTTFRSGDILFIRTGWLKAYRSLSREEQAALPHRKARTSCGVEASEEMMQWHWENQFAAVASDTVAYEAWPSRRPAGVALHEVFLSGWGMPIGESFDLETLAEKCREIGRTIPLAASQNRPSYHITPGSKWMNDPQRPFFLGDEWHLYYLYNSNWEASNPGSGGTEWYHITSTDMDSWTRRGVAIEKYKPNPPSGKILGDIETGSAVVDTDNTAGFGTNTVVAILTQMADGIQQQSLFYSTDNGYSFTPYEGNPVMPNPNPSTKPAFRDPKIFWDISAGHWAMSLAEGDKIGFYTSKDLKEWSYTSGFRPADANIDLGTLECPDLYQLDLDGDTTKRTWVLAVGGTGYRYDKPTGTAYWTGNWDTKGFTATDITPKWMDGGPDFYATVTWDNPDDKYGSRYAIAWMNSWDYAATLPYYGDFAGQTSLIREVKLKTVDGSPTLVSSPRGCSESTESHKAVSESTITTDPATASLPSNLAEGAYVIRTTISKRDGDDGSEVRFRIKTDGSFSTTIGYNFVNSEAFLVRDTDGSATDSLAEGPKKAYDAIQTAGNPLGTNTVTLEIYVDWNSVEMFVDGGVAVLSGLIYPNEAARGIQVVSDKGSLTLVSFSQAGCEE</sequence>
<dbReference type="InterPro" id="IPR013189">
    <property type="entry name" value="Glyco_hydro_32_C"/>
</dbReference>
<dbReference type="GO" id="GO:0004061">
    <property type="term" value="F:arylformamidase activity"/>
    <property type="evidence" value="ECO:0007669"/>
    <property type="project" value="InterPro"/>
</dbReference>
<dbReference type="GO" id="GO:0004575">
    <property type="term" value="F:sucrose alpha-glucosidase activity"/>
    <property type="evidence" value="ECO:0007669"/>
    <property type="project" value="TreeGrafter"/>
</dbReference>
<evidence type="ECO:0000259" key="6">
    <source>
        <dbReference type="Pfam" id="PF00251"/>
    </source>
</evidence>
<dbReference type="InterPro" id="IPR013148">
    <property type="entry name" value="Glyco_hydro_32_N"/>
</dbReference>
<evidence type="ECO:0000256" key="4">
    <source>
        <dbReference type="ARBA" id="ARBA00023295"/>
    </source>
</evidence>
<keyword evidence="3" id="KW-0378">Hydrolase</keyword>
<dbReference type="Gene3D" id="3.50.30.50">
    <property type="entry name" value="Putative cyclase"/>
    <property type="match status" value="1"/>
</dbReference>
<dbReference type="InterPro" id="IPR023296">
    <property type="entry name" value="Glyco_hydro_beta-prop_sf"/>
</dbReference>
<feature type="region of interest" description="Disordered" evidence="5">
    <location>
        <begin position="630"/>
        <end position="658"/>
    </location>
</feature>
<dbReference type="SMART" id="SM00640">
    <property type="entry name" value="Glyco_32"/>
    <property type="match status" value="1"/>
</dbReference>
<dbReference type="SUPFAM" id="SSF49899">
    <property type="entry name" value="Concanavalin A-like lectins/glucanases"/>
    <property type="match status" value="1"/>
</dbReference>
<reference evidence="8" key="2">
    <citation type="submission" date="2020-02" db="EMBL/GenBank/DDBJ databases">
        <title>Identification and distribution of gene clusters putatively required for synthesis of sphingolipid metabolism inhibitors in phylogenetically diverse species of the filamentous fungus Fusarium.</title>
        <authorList>
            <person name="Kim H.-S."/>
            <person name="Busman M."/>
            <person name="Brown D.W."/>
            <person name="Divon H."/>
            <person name="Uhlig S."/>
            <person name="Proctor R.H."/>
        </authorList>
    </citation>
    <scope>NUCLEOTIDE SEQUENCE</scope>
    <source>
        <strain evidence="8">NRRL 25174</strain>
    </source>
</reference>
<dbReference type="Proteomes" id="UP000730481">
    <property type="component" value="Unassembled WGS sequence"/>
</dbReference>
<evidence type="ECO:0000256" key="2">
    <source>
        <dbReference type="ARBA" id="ARBA00009902"/>
    </source>
</evidence>
<reference evidence="8" key="1">
    <citation type="journal article" date="2017" name="Mycologia">
        <title>Fusarium algeriense, sp. nov., a novel toxigenic crown rot pathogen of durum wheat from Algeria is nested in the Fusarium burgessii species complex.</title>
        <authorList>
            <person name="Laraba I."/>
            <person name="Keddad A."/>
            <person name="Boureghda H."/>
            <person name="Abdallah N."/>
            <person name="Vaughan M.M."/>
            <person name="Proctor R.H."/>
            <person name="Busman M."/>
            <person name="O'Donnell K."/>
        </authorList>
    </citation>
    <scope>NUCLEOTIDE SEQUENCE</scope>
    <source>
        <strain evidence="8">NRRL 25174</strain>
    </source>
</reference>
<feature type="domain" description="Glycosyl hydrolase family 32 C-terminal" evidence="7">
    <location>
        <begin position="651"/>
        <end position="796"/>
    </location>
</feature>
<accession>A0A9P5E1X9</accession>
<dbReference type="PANTHER" id="PTHR42800:SF1">
    <property type="entry name" value="EXOINULINASE INUD (AFU_ORTHOLOGUE AFUA_5G00480)"/>
    <property type="match status" value="1"/>
</dbReference>
<name>A0A9P5E1X9_9HYPO</name>
<feature type="domain" description="Glycosyl hydrolase family 32 N-terminal" evidence="6">
    <location>
        <begin position="312"/>
        <end position="632"/>
    </location>
</feature>
<dbReference type="Gene3D" id="2.115.10.20">
    <property type="entry name" value="Glycosyl hydrolase domain, family 43"/>
    <property type="match status" value="1"/>
</dbReference>
<dbReference type="CDD" id="cd18622">
    <property type="entry name" value="GH32_Inu-like"/>
    <property type="match status" value="1"/>
</dbReference>
<dbReference type="GO" id="GO:0005737">
    <property type="term" value="C:cytoplasm"/>
    <property type="evidence" value="ECO:0007669"/>
    <property type="project" value="TreeGrafter"/>
</dbReference>
<dbReference type="PANTHER" id="PTHR42800">
    <property type="entry name" value="EXOINULINASE INUD (AFU_ORTHOLOGUE AFUA_5G00480)"/>
    <property type="match status" value="1"/>
</dbReference>
<evidence type="ECO:0000256" key="1">
    <source>
        <dbReference type="ARBA" id="ARBA00007865"/>
    </source>
</evidence>
<dbReference type="GO" id="GO:0019441">
    <property type="term" value="P:L-tryptophan catabolic process to kynurenine"/>
    <property type="evidence" value="ECO:0007669"/>
    <property type="project" value="InterPro"/>
</dbReference>
<dbReference type="InterPro" id="IPR037175">
    <property type="entry name" value="KFase_sf"/>
</dbReference>
<proteinExistence type="inferred from homology"/>
<keyword evidence="4" id="KW-0326">Glycosidase</keyword>
<feature type="compositionally biased region" description="Polar residues" evidence="5">
    <location>
        <begin position="648"/>
        <end position="658"/>
    </location>
</feature>
<dbReference type="OrthoDB" id="202537at2759"/>
<dbReference type="SUPFAM" id="SSF102198">
    <property type="entry name" value="Putative cyclase"/>
    <property type="match status" value="1"/>
</dbReference>
<organism evidence="8 9">
    <name type="scientific">Fusarium beomiforme</name>
    <dbReference type="NCBI Taxonomy" id="44412"/>
    <lineage>
        <taxon>Eukaryota</taxon>
        <taxon>Fungi</taxon>
        <taxon>Dikarya</taxon>
        <taxon>Ascomycota</taxon>
        <taxon>Pezizomycotina</taxon>
        <taxon>Sordariomycetes</taxon>
        <taxon>Hypocreomycetidae</taxon>
        <taxon>Hypocreales</taxon>
        <taxon>Nectriaceae</taxon>
        <taxon>Fusarium</taxon>
        <taxon>Fusarium burgessii species complex</taxon>
    </lineage>
</organism>
<evidence type="ECO:0000256" key="5">
    <source>
        <dbReference type="SAM" id="MobiDB-lite"/>
    </source>
</evidence>
<comment type="caution">
    <text evidence="8">The sequence shown here is derived from an EMBL/GenBank/DDBJ whole genome shotgun (WGS) entry which is preliminary data.</text>
</comment>
<comment type="similarity">
    <text evidence="2">Belongs to the glycosyl hydrolase 32 family.</text>
</comment>
<dbReference type="InterPro" id="IPR007325">
    <property type="entry name" value="KFase/CYL"/>
</dbReference>
<dbReference type="Pfam" id="PF00251">
    <property type="entry name" value="Glyco_hydro_32N"/>
    <property type="match status" value="1"/>
</dbReference>
<dbReference type="Pfam" id="PF08244">
    <property type="entry name" value="Glyco_hydro_32C"/>
    <property type="match status" value="1"/>
</dbReference>
<dbReference type="GO" id="GO:0005987">
    <property type="term" value="P:sucrose catabolic process"/>
    <property type="evidence" value="ECO:0007669"/>
    <property type="project" value="TreeGrafter"/>
</dbReference>
<dbReference type="Pfam" id="PF04199">
    <property type="entry name" value="Cyclase"/>
    <property type="match status" value="1"/>
</dbReference>
<dbReference type="Gene3D" id="2.60.120.560">
    <property type="entry name" value="Exo-inulinase, domain 1"/>
    <property type="match status" value="1"/>
</dbReference>
<evidence type="ECO:0000313" key="8">
    <source>
        <dbReference type="EMBL" id="KAF4345536.1"/>
    </source>
</evidence>
<evidence type="ECO:0000313" key="9">
    <source>
        <dbReference type="Proteomes" id="UP000730481"/>
    </source>
</evidence>
<dbReference type="InterPro" id="IPR001362">
    <property type="entry name" value="Glyco_hydro_32"/>
</dbReference>
<evidence type="ECO:0000256" key="3">
    <source>
        <dbReference type="ARBA" id="ARBA00022801"/>
    </source>
</evidence>
<gene>
    <name evidence="8" type="ORF">FBEOM_486</name>
</gene>
<protein>
    <submittedName>
        <fullName evidence="8">Levanbiose-producing levanase</fullName>
    </submittedName>
</protein>
<evidence type="ECO:0000259" key="7">
    <source>
        <dbReference type="Pfam" id="PF08244"/>
    </source>
</evidence>
<dbReference type="AlphaFoldDB" id="A0A9P5E1X9"/>